<reference evidence="3" key="1">
    <citation type="journal article" date="2019" name="Int. J. Syst. Evol. Microbiol.">
        <title>The Global Catalogue of Microorganisms (GCM) 10K type strain sequencing project: providing services to taxonomists for standard genome sequencing and annotation.</title>
        <authorList>
            <consortium name="The Broad Institute Genomics Platform"/>
            <consortium name="The Broad Institute Genome Sequencing Center for Infectious Disease"/>
            <person name="Wu L."/>
            <person name="Ma J."/>
        </authorList>
    </citation>
    <scope>NUCLEOTIDE SEQUENCE [LARGE SCALE GENOMIC DNA]</scope>
    <source>
        <strain evidence="3">CGMCC 1.8985</strain>
    </source>
</reference>
<keyword evidence="1" id="KW-1133">Transmembrane helix</keyword>
<keyword evidence="1" id="KW-0472">Membrane</keyword>
<evidence type="ECO:0000256" key="1">
    <source>
        <dbReference type="SAM" id="Phobius"/>
    </source>
</evidence>
<dbReference type="RefSeq" id="WP_165942434.1">
    <property type="nucleotide sequence ID" value="NZ_BMME01000001.1"/>
</dbReference>
<dbReference type="NCBIfam" id="TIGR02523">
    <property type="entry name" value="type_IV_pilV"/>
    <property type="match status" value="1"/>
</dbReference>
<keyword evidence="1" id="KW-0812">Transmembrane</keyword>
<protein>
    <recommendedName>
        <fullName evidence="4">Type IV pilus modification protein PilV</fullName>
    </recommendedName>
</protein>
<comment type="caution">
    <text evidence="2">The sequence shown here is derived from an EMBL/GenBank/DDBJ whole genome shotgun (WGS) entry which is preliminary data.</text>
</comment>
<dbReference type="InterPro" id="IPR013362">
    <property type="entry name" value="Pilus_4_PilV"/>
</dbReference>
<dbReference type="NCBIfam" id="TIGR02532">
    <property type="entry name" value="IV_pilin_GFxxxE"/>
    <property type="match status" value="1"/>
</dbReference>
<dbReference type="Proteomes" id="UP000599009">
    <property type="component" value="Unassembled WGS sequence"/>
</dbReference>
<organism evidence="2 3">
    <name type="scientific">Luteimonas terricola</name>
    <dbReference type="NCBI Taxonomy" id="645597"/>
    <lineage>
        <taxon>Bacteria</taxon>
        <taxon>Pseudomonadati</taxon>
        <taxon>Pseudomonadota</taxon>
        <taxon>Gammaproteobacteria</taxon>
        <taxon>Lysobacterales</taxon>
        <taxon>Lysobacteraceae</taxon>
        <taxon>Luteimonas</taxon>
    </lineage>
</organism>
<evidence type="ECO:0000313" key="2">
    <source>
        <dbReference type="EMBL" id="GGK10982.1"/>
    </source>
</evidence>
<dbReference type="InterPro" id="IPR012902">
    <property type="entry name" value="N_methyl_site"/>
</dbReference>
<feature type="transmembrane region" description="Helical" evidence="1">
    <location>
        <begin position="21"/>
        <end position="42"/>
    </location>
</feature>
<name>A0ABQ2EJ56_9GAMM</name>
<dbReference type="EMBL" id="BMME01000001">
    <property type="protein sequence ID" value="GGK10982.1"/>
    <property type="molecule type" value="Genomic_DNA"/>
</dbReference>
<dbReference type="Pfam" id="PF07963">
    <property type="entry name" value="N_methyl"/>
    <property type="match status" value="1"/>
</dbReference>
<evidence type="ECO:0000313" key="3">
    <source>
        <dbReference type="Proteomes" id="UP000599009"/>
    </source>
</evidence>
<proteinExistence type="predicted"/>
<sequence length="158" mass="16690">MPTTHDYKPAGRRAAYQRGSTLLEVMIAVLILAIGMLGLAALSAVTIKNSNSAAARSQAVVQVYSLFDTLRLDRAQASAGAFNVSDWSCATLNADPDSGIDYSVFNGWLSQVQANLGDPNACGRLVCGADTCTAGIRWDDSRGTDGSDALEIQTMSRL</sequence>
<accession>A0ABQ2EJ56</accession>
<evidence type="ECO:0008006" key="4">
    <source>
        <dbReference type="Google" id="ProtNLM"/>
    </source>
</evidence>
<gene>
    <name evidence="2" type="ORF">GCM10011394_20500</name>
</gene>
<keyword evidence="3" id="KW-1185">Reference proteome</keyword>